<dbReference type="Proteomes" id="UP001175000">
    <property type="component" value="Unassembled WGS sequence"/>
</dbReference>
<evidence type="ECO:0000313" key="2">
    <source>
        <dbReference type="Proteomes" id="UP001175000"/>
    </source>
</evidence>
<reference evidence="1" key="1">
    <citation type="submission" date="2023-06" db="EMBL/GenBank/DDBJ databases">
        <title>Genome-scale phylogeny and comparative genomics of the fungal order Sordariales.</title>
        <authorList>
            <consortium name="Lawrence Berkeley National Laboratory"/>
            <person name="Hensen N."/>
            <person name="Bonometti L."/>
            <person name="Westerberg I."/>
            <person name="Brannstrom I.O."/>
            <person name="Guillou S."/>
            <person name="Cros-Aarteil S."/>
            <person name="Calhoun S."/>
            <person name="Haridas S."/>
            <person name="Kuo A."/>
            <person name="Mondo S."/>
            <person name="Pangilinan J."/>
            <person name="Riley R."/>
            <person name="Labutti K."/>
            <person name="Andreopoulos B."/>
            <person name="Lipzen A."/>
            <person name="Chen C."/>
            <person name="Yanf M."/>
            <person name="Daum C."/>
            <person name="Ng V."/>
            <person name="Clum A."/>
            <person name="Steindorff A."/>
            <person name="Ohm R."/>
            <person name="Martin F."/>
            <person name="Silar P."/>
            <person name="Natvig D."/>
            <person name="Lalanne C."/>
            <person name="Gautier V."/>
            <person name="Ament-Velasquez S.L."/>
            <person name="Kruys A."/>
            <person name="Hutchinson M.I."/>
            <person name="Powell A.J."/>
            <person name="Barry K."/>
            <person name="Miller A.N."/>
            <person name="Grigoriev I.V."/>
            <person name="Debuchy R."/>
            <person name="Gladieux P."/>
            <person name="Thoren M.H."/>
            <person name="Johannesson H."/>
        </authorList>
    </citation>
    <scope>NUCLEOTIDE SEQUENCE</scope>
    <source>
        <strain evidence="1">CBS 606.72</strain>
    </source>
</reference>
<sequence length="176" mass="19821">MLQTSRDTAHRHVYSVAELLANRHPSAGHLFFHHHVAHTSMRKAKVIGASVAVLPPEVAISEPNRWIVVLRTGEQSTITVELKQTDPLGSTALCCSSGARVLETGGLEGCAKSWILAIRDGSVVDDWINRLVETGLTRYKLVRELGLRWWMDCALFHFRSFFTSPYDVDDLKIWIR</sequence>
<dbReference type="AlphaFoldDB" id="A0AA39WPZ0"/>
<name>A0AA39WPZ0_9PEZI</name>
<keyword evidence="2" id="KW-1185">Reference proteome</keyword>
<protein>
    <submittedName>
        <fullName evidence="1">Uncharacterized protein</fullName>
    </submittedName>
</protein>
<gene>
    <name evidence="1" type="ORF">B0T14DRAFT_208204</name>
</gene>
<evidence type="ECO:0000313" key="1">
    <source>
        <dbReference type="EMBL" id="KAK0619424.1"/>
    </source>
</evidence>
<accession>A0AA39WPZ0</accession>
<dbReference type="EMBL" id="JAULSU010000004">
    <property type="protein sequence ID" value="KAK0619424.1"/>
    <property type="molecule type" value="Genomic_DNA"/>
</dbReference>
<proteinExistence type="predicted"/>
<organism evidence="1 2">
    <name type="scientific">Immersiella caudata</name>
    <dbReference type="NCBI Taxonomy" id="314043"/>
    <lineage>
        <taxon>Eukaryota</taxon>
        <taxon>Fungi</taxon>
        <taxon>Dikarya</taxon>
        <taxon>Ascomycota</taxon>
        <taxon>Pezizomycotina</taxon>
        <taxon>Sordariomycetes</taxon>
        <taxon>Sordariomycetidae</taxon>
        <taxon>Sordariales</taxon>
        <taxon>Lasiosphaeriaceae</taxon>
        <taxon>Immersiella</taxon>
    </lineage>
</organism>
<comment type="caution">
    <text evidence="1">The sequence shown here is derived from an EMBL/GenBank/DDBJ whole genome shotgun (WGS) entry which is preliminary data.</text>
</comment>